<organism evidence="2 3">
    <name type="scientific">Myotis myotis</name>
    <name type="common">Greater mouse-eared bat</name>
    <name type="synonym">Vespertilio myotis</name>
    <dbReference type="NCBI Taxonomy" id="51298"/>
    <lineage>
        <taxon>Eukaryota</taxon>
        <taxon>Metazoa</taxon>
        <taxon>Chordata</taxon>
        <taxon>Craniata</taxon>
        <taxon>Vertebrata</taxon>
        <taxon>Euteleostomi</taxon>
        <taxon>Mammalia</taxon>
        <taxon>Eutheria</taxon>
        <taxon>Laurasiatheria</taxon>
        <taxon>Chiroptera</taxon>
        <taxon>Yangochiroptera</taxon>
        <taxon>Vespertilionidae</taxon>
        <taxon>Myotis</taxon>
    </lineage>
</organism>
<accession>A0A7J7ZZN4</accession>
<name>A0A7J7ZZN4_MYOMY</name>
<proteinExistence type="predicted"/>
<sequence length="168" mass="18429">MYTVGRYAAGRRVTFCPRRVVRELEHRPGDWRVGGSTPDKGMYPVAGLQAPCRTPMWGGGRKRGGSQWVCLHLDVSLSPPPSHSLKIHGNRYPRVRVTTRETCSCTDRNQCPRCVSLKRKVPVHATGCPRGASRQYSLRCALSVPEEQEGTLPSHGAAAGCAPGPRRV</sequence>
<feature type="compositionally biased region" description="Low complexity" evidence="1">
    <location>
        <begin position="156"/>
        <end position="168"/>
    </location>
</feature>
<evidence type="ECO:0000313" key="3">
    <source>
        <dbReference type="Proteomes" id="UP000527355"/>
    </source>
</evidence>
<dbReference type="Proteomes" id="UP000527355">
    <property type="component" value="Unassembled WGS sequence"/>
</dbReference>
<reference evidence="2 3" key="1">
    <citation type="journal article" date="2020" name="Nature">
        <title>Six reference-quality genomes reveal evolution of bat adaptations.</title>
        <authorList>
            <person name="Jebb D."/>
            <person name="Huang Z."/>
            <person name="Pippel M."/>
            <person name="Hughes G.M."/>
            <person name="Lavrichenko K."/>
            <person name="Devanna P."/>
            <person name="Winkler S."/>
            <person name="Jermiin L.S."/>
            <person name="Skirmuntt E.C."/>
            <person name="Katzourakis A."/>
            <person name="Burkitt-Gray L."/>
            <person name="Ray D.A."/>
            <person name="Sullivan K.A.M."/>
            <person name="Roscito J.G."/>
            <person name="Kirilenko B.M."/>
            <person name="Davalos L.M."/>
            <person name="Corthals A.P."/>
            <person name="Power M.L."/>
            <person name="Jones G."/>
            <person name="Ransome R.D."/>
            <person name="Dechmann D.K.N."/>
            <person name="Locatelli A.G."/>
            <person name="Puechmaille S.J."/>
            <person name="Fedrigo O."/>
            <person name="Jarvis E.D."/>
            <person name="Hiller M."/>
            <person name="Vernes S.C."/>
            <person name="Myers E.W."/>
            <person name="Teeling E.C."/>
        </authorList>
    </citation>
    <scope>NUCLEOTIDE SEQUENCE [LARGE SCALE GENOMIC DNA]</scope>
    <source>
        <strain evidence="2">MMyoMyo1</strain>
        <tissue evidence="2">Flight muscle</tissue>
    </source>
</reference>
<dbReference type="EMBL" id="JABWUV010000002">
    <property type="protein sequence ID" value="KAF6379200.1"/>
    <property type="molecule type" value="Genomic_DNA"/>
</dbReference>
<feature type="region of interest" description="Disordered" evidence="1">
    <location>
        <begin position="149"/>
        <end position="168"/>
    </location>
</feature>
<evidence type="ECO:0000313" key="2">
    <source>
        <dbReference type="EMBL" id="KAF6379200.1"/>
    </source>
</evidence>
<keyword evidence="3" id="KW-1185">Reference proteome</keyword>
<evidence type="ECO:0000256" key="1">
    <source>
        <dbReference type="SAM" id="MobiDB-lite"/>
    </source>
</evidence>
<dbReference type="AlphaFoldDB" id="A0A7J7ZZN4"/>
<gene>
    <name evidence="2" type="ORF">mMyoMyo1_010020</name>
</gene>
<comment type="caution">
    <text evidence="2">The sequence shown here is derived from an EMBL/GenBank/DDBJ whole genome shotgun (WGS) entry which is preliminary data.</text>
</comment>
<protein>
    <submittedName>
        <fullName evidence="2">Uncharacterized protein</fullName>
    </submittedName>
</protein>